<dbReference type="Proteomes" id="UP000596202">
    <property type="component" value="Chromosome"/>
</dbReference>
<keyword evidence="1" id="KW-0472">Membrane</keyword>
<keyword evidence="1" id="KW-0812">Transmembrane</keyword>
<keyword evidence="1" id="KW-1133">Transmembrane helix</keyword>
<dbReference type="GeneID" id="93528166"/>
<dbReference type="RefSeq" id="WP_002985849.1">
    <property type="nucleotide sequence ID" value="NZ_CP068108.1"/>
</dbReference>
<protein>
    <submittedName>
        <fullName evidence="2">Uncharacterized protein</fullName>
    </submittedName>
</protein>
<proteinExistence type="predicted"/>
<organism evidence="2 3">
    <name type="scientific">Myroides odoratus</name>
    <name type="common">Flavobacterium odoratum</name>
    <dbReference type="NCBI Taxonomy" id="256"/>
    <lineage>
        <taxon>Bacteria</taxon>
        <taxon>Pseudomonadati</taxon>
        <taxon>Bacteroidota</taxon>
        <taxon>Flavobacteriia</taxon>
        <taxon>Flavobacteriales</taxon>
        <taxon>Flavobacteriaceae</taxon>
        <taxon>Myroides</taxon>
    </lineage>
</organism>
<sequence length="186" mass="21107">MKQPYRHSIELGIQGTMKPIPVRSLGKRRPGIEALQTPKAFPRPKGHCITDTLSFAGLLVALTLVVAIVWNFENFDWTKRQVAYFFLNMVLSLIPIVWAFHLLYPRFDRKRVQKGKLKALGRVVATDHAGKLVRNDAQQRALVEVVYQNQRYLLVANQVGLAVDSNATVEVTWSSVSQLCWIHNVS</sequence>
<dbReference type="OrthoDB" id="1451286at2"/>
<evidence type="ECO:0000313" key="3">
    <source>
        <dbReference type="Proteomes" id="UP000596202"/>
    </source>
</evidence>
<dbReference type="EMBL" id="CP068108">
    <property type="protein sequence ID" value="QQT98725.1"/>
    <property type="molecule type" value="Genomic_DNA"/>
</dbReference>
<dbReference type="AlphaFoldDB" id="A0A9Q7E6W3"/>
<evidence type="ECO:0000256" key="1">
    <source>
        <dbReference type="SAM" id="Phobius"/>
    </source>
</evidence>
<feature type="transmembrane region" description="Helical" evidence="1">
    <location>
        <begin position="52"/>
        <end position="70"/>
    </location>
</feature>
<name>A0A9Q7E6W3_MYROD</name>
<accession>A0A9Q7E6W3</accession>
<reference evidence="2 3" key="1">
    <citation type="submission" date="2021-01" db="EMBL/GenBank/DDBJ databases">
        <title>FDA dAtabase for Regulatory Grade micrObial Sequences (FDA-ARGOS): Supporting development and validation of Infectious Disease Dx tests.</title>
        <authorList>
            <person name="Sproer C."/>
            <person name="Gronow S."/>
            <person name="Severitt S."/>
            <person name="Schroder I."/>
            <person name="Tallon L."/>
            <person name="Sadzewicz L."/>
            <person name="Zhao X."/>
            <person name="Boylan J."/>
            <person name="Ott S."/>
            <person name="Bowen H."/>
            <person name="Vavikolanu K."/>
            <person name="Mehta A."/>
            <person name="Aluvathingal J."/>
            <person name="Nadendla S."/>
            <person name="Lowell S."/>
            <person name="Myers T."/>
            <person name="Yan Y."/>
            <person name="Sichtig H."/>
        </authorList>
    </citation>
    <scope>NUCLEOTIDE SEQUENCE [LARGE SCALE GENOMIC DNA]</scope>
    <source>
        <strain evidence="2 3">FDAARGOS_1131</strain>
    </source>
</reference>
<feature type="transmembrane region" description="Helical" evidence="1">
    <location>
        <begin position="82"/>
        <end position="104"/>
    </location>
</feature>
<gene>
    <name evidence="2" type="ORF">I6I88_10900</name>
</gene>
<evidence type="ECO:0000313" key="2">
    <source>
        <dbReference type="EMBL" id="QQT98725.1"/>
    </source>
</evidence>